<organism evidence="2">
    <name type="scientific">uncultured Solirubrobacteraceae bacterium</name>
    <dbReference type="NCBI Taxonomy" id="1162706"/>
    <lineage>
        <taxon>Bacteria</taxon>
        <taxon>Bacillati</taxon>
        <taxon>Actinomycetota</taxon>
        <taxon>Thermoleophilia</taxon>
        <taxon>Solirubrobacterales</taxon>
        <taxon>Solirubrobacteraceae</taxon>
        <taxon>environmental samples</taxon>
    </lineage>
</organism>
<sequence length="48" mass="5132">MGARAGLDSRHLSGFVDGETELQRQAQSPTRRINAMGSATRSAISITE</sequence>
<gene>
    <name evidence="2" type="ORF">AVDCRST_MAG53-1633</name>
</gene>
<reference evidence="2" key="1">
    <citation type="submission" date="2020-02" db="EMBL/GenBank/DDBJ databases">
        <authorList>
            <person name="Meier V. D."/>
        </authorList>
    </citation>
    <scope>NUCLEOTIDE SEQUENCE</scope>
    <source>
        <strain evidence="2">AVDCRST_MAG53</strain>
    </source>
</reference>
<name>A0A6J4SFS1_9ACTN</name>
<feature type="region of interest" description="Disordered" evidence="1">
    <location>
        <begin position="1"/>
        <end position="48"/>
    </location>
</feature>
<evidence type="ECO:0000256" key="1">
    <source>
        <dbReference type="SAM" id="MobiDB-lite"/>
    </source>
</evidence>
<evidence type="ECO:0000313" key="2">
    <source>
        <dbReference type="EMBL" id="CAA9492832.1"/>
    </source>
</evidence>
<feature type="compositionally biased region" description="Polar residues" evidence="1">
    <location>
        <begin position="23"/>
        <end position="48"/>
    </location>
</feature>
<dbReference type="EMBL" id="CADCVR010000048">
    <property type="protein sequence ID" value="CAA9492832.1"/>
    <property type="molecule type" value="Genomic_DNA"/>
</dbReference>
<proteinExistence type="predicted"/>
<dbReference type="AlphaFoldDB" id="A0A6J4SFS1"/>
<accession>A0A6J4SFS1</accession>
<protein>
    <submittedName>
        <fullName evidence="2">Uncharacterized protein</fullName>
    </submittedName>
</protein>